<dbReference type="Gene3D" id="3.30.70.1430">
    <property type="entry name" value="Multidrug efflux transporter AcrB pore domain"/>
    <property type="match status" value="2"/>
</dbReference>
<evidence type="ECO:0000313" key="12">
    <source>
        <dbReference type="Proteomes" id="UP000198785"/>
    </source>
</evidence>
<evidence type="ECO:0000256" key="7">
    <source>
        <dbReference type="ARBA" id="ARBA00022989"/>
    </source>
</evidence>
<dbReference type="GO" id="GO:0009636">
    <property type="term" value="P:response to toxic substance"/>
    <property type="evidence" value="ECO:0007669"/>
    <property type="project" value="UniProtKB-ARBA"/>
</dbReference>
<evidence type="ECO:0000256" key="8">
    <source>
        <dbReference type="ARBA" id="ARBA00023136"/>
    </source>
</evidence>
<keyword evidence="5" id="KW-0997">Cell inner membrane</keyword>
<dbReference type="FunFam" id="1.20.1640.10:FF:000001">
    <property type="entry name" value="Efflux pump membrane transporter"/>
    <property type="match status" value="1"/>
</dbReference>
<feature type="transmembrane region" description="Helical" evidence="9">
    <location>
        <begin position="969"/>
        <end position="990"/>
    </location>
</feature>
<dbReference type="InterPro" id="IPR004764">
    <property type="entry name" value="MdtF-like"/>
</dbReference>
<feature type="transmembrane region" description="Helical" evidence="9">
    <location>
        <begin position="539"/>
        <end position="557"/>
    </location>
</feature>
<keyword evidence="4" id="KW-1003">Cell membrane</keyword>
<dbReference type="SUPFAM" id="SSF82693">
    <property type="entry name" value="Multidrug efflux transporter AcrB pore domain, PN1, PN2, PC1 and PC2 subdomains"/>
    <property type="match status" value="3"/>
</dbReference>
<dbReference type="PANTHER" id="PTHR32063:SF11">
    <property type="entry name" value="CATION OR DRUG EFFLUX SYSTEM PROTEIN"/>
    <property type="match status" value="1"/>
</dbReference>
<comment type="similarity">
    <text evidence="2">Belongs to the resistance-nodulation-cell division (RND) (TC 2.A.6) family.</text>
</comment>
<keyword evidence="7 9" id="KW-1133">Transmembrane helix</keyword>
<dbReference type="STRING" id="683125.SAMN05660206_10578"/>
<feature type="transmembrane region" description="Helical" evidence="9">
    <location>
        <begin position="367"/>
        <end position="390"/>
    </location>
</feature>
<dbReference type="NCBIfam" id="NF000282">
    <property type="entry name" value="RND_permease_1"/>
    <property type="match status" value="1"/>
</dbReference>
<evidence type="ECO:0000256" key="5">
    <source>
        <dbReference type="ARBA" id="ARBA00022519"/>
    </source>
</evidence>
<keyword evidence="12" id="KW-1185">Reference proteome</keyword>
<proteinExistence type="inferred from homology"/>
<dbReference type="GO" id="GO:0015562">
    <property type="term" value="F:efflux transmembrane transporter activity"/>
    <property type="evidence" value="ECO:0007669"/>
    <property type="project" value="InterPro"/>
</dbReference>
<accession>A0A1I6STN8</accession>
<keyword evidence="6 9" id="KW-0812">Transmembrane</keyword>
<dbReference type="SUPFAM" id="SSF82866">
    <property type="entry name" value="Multidrug efflux transporter AcrB transmembrane domain"/>
    <property type="match status" value="2"/>
</dbReference>
<feature type="domain" description="SSD" evidence="10">
    <location>
        <begin position="370"/>
        <end position="496"/>
    </location>
</feature>
<evidence type="ECO:0000256" key="1">
    <source>
        <dbReference type="ARBA" id="ARBA00004429"/>
    </source>
</evidence>
<feature type="transmembrane region" description="Helical" evidence="9">
    <location>
        <begin position="925"/>
        <end position="948"/>
    </location>
</feature>
<dbReference type="AlphaFoldDB" id="A0A1I6STN8"/>
<feature type="transmembrane region" description="Helical" evidence="9">
    <location>
        <begin position="396"/>
        <end position="418"/>
    </location>
</feature>
<dbReference type="PROSITE" id="PS50156">
    <property type="entry name" value="SSD"/>
    <property type="match status" value="1"/>
</dbReference>
<dbReference type="FunFam" id="3.30.70.1430:FF:000001">
    <property type="entry name" value="Efflux pump membrane transporter"/>
    <property type="match status" value="1"/>
</dbReference>
<feature type="transmembrane region" description="Helical" evidence="9">
    <location>
        <begin position="439"/>
        <end position="459"/>
    </location>
</feature>
<keyword evidence="3" id="KW-0813">Transport</keyword>
<dbReference type="NCBIfam" id="TIGR00915">
    <property type="entry name" value="2A0602"/>
    <property type="match status" value="1"/>
</dbReference>
<dbReference type="SUPFAM" id="SSF82714">
    <property type="entry name" value="Multidrug efflux transporter AcrB TolC docking domain, DN and DC subdomains"/>
    <property type="match status" value="2"/>
</dbReference>
<reference evidence="11 12" key="1">
    <citation type="submission" date="2016-10" db="EMBL/GenBank/DDBJ databases">
        <authorList>
            <person name="de Groot N.N."/>
        </authorList>
    </citation>
    <scope>NUCLEOTIDE SEQUENCE [LARGE SCALE GENOMIC DNA]</scope>
    <source>
        <strain evidence="11 12">DSM 22789</strain>
    </source>
</reference>
<feature type="transmembrane region" description="Helical" evidence="9">
    <location>
        <begin position="1002"/>
        <end position="1028"/>
    </location>
</feature>
<dbReference type="Pfam" id="PF00873">
    <property type="entry name" value="ACR_tran"/>
    <property type="match status" value="1"/>
</dbReference>
<dbReference type="Gene3D" id="1.20.1640.10">
    <property type="entry name" value="Multidrug efflux transporter AcrB transmembrane domain"/>
    <property type="match status" value="2"/>
</dbReference>
<evidence type="ECO:0000256" key="4">
    <source>
        <dbReference type="ARBA" id="ARBA00022475"/>
    </source>
</evidence>
<dbReference type="Gene3D" id="3.30.70.1320">
    <property type="entry name" value="Multidrug efflux transporter AcrB pore domain like"/>
    <property type="match status" value="1"/>
</dbReference>
<sequence length="1056" mass="114645">MISEVFIRRPVTAIVISILILIIGTISIMTLPISQYPSIAPPTVSVTANYTGADAQTVEQTVTTPIESQINGTPGMIYMSSNSTSNGQSSITVTFEVGTDIDIATLDVQNRVGIAEPALPEAVRRLGVTTRKANTDILMLVSLVSPNGTRDDKFLANYANLYLKDAIMRVKGVGDVTAFGQPFSMRVWLDANKLTALNLTPADVSSAIAEQNLRMPGGSVGAPPQYNSQVFEYPVITDSDLSEVEDFEEIIIKSNTDGSIVQLKDVARVELGQFNYATTTRVNGMRSTGMMIAQTPGGNAVETAEGIYAALENLKKSFPEDVDYVVGYETVSVVHASIESVIHTLVEALLLVTFVVFFFLQSWRATLIPVLAIPVSIVGTFIFFTLFGFSINNLTLLAFVLAIGIVVDDAIVVVEAVQHYIDHYKLSAREATIRAMRDITAPVIAIALILAAVFVPVGFIPGMVGKLYQQFAITIAVSVLISAFVALSLTPALCSLLLKPTAVNAEAKGLNKFFYKFNQWFAKVTNKYSNGVRTTIRRAPLALIILICIFVGTGYMFNIKPTGFIPTEDNGMFFAGVTLPEGASASRTAEVLDELEADLRKDFPEINHITLISGINILNRSFKSNGATLFVSLHPWKERTRTAAQITGAIMGKYAAYNKARILAVTPPAIPGLGTSGGFSMMVQDHQTVDIKQFEAVVGQFLAAANQRPEIGMAYTLFNSNSPNFKISVNREQAKKMSVPVSSVYSTLSAYLGSAYINDFTKYGRNFRVVTQADQDFRMNIEDINKLYVKNLQGASIPMGSLVSWELVQNPSIINHYNIFRSIEVSGSAAPGYSSGDALRALEEVAAQTLPNGYGYEFSGLSLQEKQSGNMTIMIFALCIVFVFLLLASLYESWSVPFSILLSVPIGIFGAILTLLFIPALDNNIYAQIGLVTIIGLAAKNAILIVEFAKERVDIGMPLLDATLDAVKLRLRPIIMTSFAFILGIIPLMLSTGAGAFSRQTIGWTVFGGMTAATLLGIFIIPVLFYVITRMAYGKKKLAELEANFDEEKAKNLSAH</sequence>
<dbReference type="InterPro" id="IPR000731">
    <property type="entry name" value="SSD"/>
</dbReference>
<dbReference type="InterPro" id="IPR001036">
    <property type="entry name" value="Acrflvin-R"/>
</dbReference>
<dbReference type="Gene3D" id="3.30.70.1440">
    <property type="entry name" value="Multidrug efflux transporter AcrB pore domain"/>
    <property type="match status" value="1"/>
</dbReference>
<dbReference type="RefSeq" id="WP_093365164.1">
    <property type="nucleotide sequence ID" value="NZ_FOZZ01000005.1"/>
</dbReference>
<evidence type="ECO:0000256" key="3">
    <source>
        <dbReference type="ARBA" id="ARBA00022448"/>
    </source>
</evidence>
<evidence type="ECO:0000256" key="9">
    <source>
        <dbReference type="SAM" id="Phobius"/>
    </source>
</evidence>
<dbReference type="PANTHER" id="PTHR32063">
    <property type="match status" value="1"/>
</dbReference>
<evidence type="ECO:0000313" key="11">
    <source>
        <dbReference type="EMBL" id="SFS80266.1"/>
    </source>
</evidence>
<dbReference type="GO" id="GO:0042910">
    <property type="term" value="F:xenobiotic transmembrane transporter activity"/>
    <property type="evidence" value="ECO:0007669"/>
    <property type="project" value="TreeGrafter"/>
</dbReference>
<evidence type="ECO:0000256" key="6">
    <source>
        <dbReference type="ARBA" id="ARBA00022692"/>
    </source>
</evidence>
<dbReference type="EMBL" id="FOZZ01000005">
    <property type="protein sequence ID" value="SFS80266.1"/>
    <property type="molecule type" value="Genomic_DNA"/>
</dbReference>
<organism evidence="11 12">
    <name type="scientific">Sphingobacterium wenxiniae</name>
    <dbReference type="NCBI Taxonomy" id="683125"/>
    <lineage>
        <taxon>Bacteria</taxon>
        <taxon>Pseudomonadati</taxon>
        <taxon>Bacteroidota</taxon>
        <taxon>Sphingobacteriia</taxon>
        <taxon>Sphingobacteriales</taxon>
        <taxon>Sphingobacteriaceae</taxon>
        <taxon>Sphingobacterium</taxon>
    </lineage>
</organism>
<keyword evidence="8 9" id="KW-0472">Membrane</keyword>
<dbReference type="Proteomes" id="UP000198785">
    <property type="component" value="Unassembled WGS sequence"/>
</dbReference>
<feature type="transmembrane region" description="Helical" evidence="9">
    <location>
        <begin position="898"/>
        <end position="919"/>
    </location>
</feature>
<dbReference type="InterPro" id="IPR027463">
    <property type="entry name" value="AcrB_DN_DC_subdom"/>
</dbReference>
<feature type="transmembrane region" description="Helical" evidence="9">
    <location>
        <begin position="341"/>
        <end position="360"/>
    </location>
</feature>
<dbReference type="GO" id="GO:0005886">
    <property type="term" value="C:plasma membrane"/>
    <property type="evidence" value="ECO:0007669"/>
    <property type="project" value="UniProtKB-SubCell"/>
</dbReference>
<dbReference type="OrthoDB" id="9758234at2"/>
<feature type="transmembrane region" description="Helical" evidence="9">
    <location>
        <begin position="12"/>
        <end position="33"/>
    </location>
</feature>
<dbReference type="Gene3D" id="3.30.2090.10">
    <property type="entry name" value="Multidrug efflux transporter AcrB TolC docking domain, DN and DC subdomains"/>
    <property type="match status" value="2"/>
</dbReference>
<gene>
    <name evidence="11" type="ORF">SAMN05660206_10578</name>
</gene>
<evidence type="ECO:0000259" key="10">
    <source>
        <dbReference type="PROSITE" id="PS50156"/>
    </source>
</evidence>
<feature type="transmembrane region" description="Helical" evidence="9">
    <location>
        <begin position="871"/>
        <end position="891"/>
    </location>
</feature>
<dbReference type="PRINTS" id="PR00702">
    <property type="entry name" value="ACRIFLAVINRP"/>
</dbReference>
<feature type="transmembrane region" description="Helical" evidence="9">
    <location>
        <begin position="471"/>
        <end position="498"/>
    </location>
</feature>
<name>A0A1I6STN8_9SPHI</name>
<comment type="subcellular location">
    <subcellularLocation>
        <location evidence="1">Cell inner membrane</location>
        <topology evidence="1">Multi-pass membrane protein</topology>
    </subcellularLocation>
</comment>
<evidence type="ECO:0000256" key="2">
    <source>
        <dbReference type="ARBA" id="ARBA00010942"/>
    </source>
</evidence>
<protein>
    <submittedName>
        <fullName evidence="11">Hydrophobic/amphiphilic exporter-1, HAE1 family</fullName>
    </submittedName>
</protein>